<gene>
    <name evidence="2" type="ORF">GCM10009850_000040</name>
</gene>
<evidence type="ECO:0000313" key="2">
    <source>
        <dbReference type="EMBL" id="GAA2203765.1"/>
    </source>
</evidence>
<protein>
    <submittedName>
        <fullName evidence="2">Uncharacterized protein</fullName>
    </submittedName>
</protein>
<accession>A0ABN3C3B0</accession>
<dbReference type="RefSeq" id="WP_344469996.1">
    <property type="nucleotide sequence ID" value="NZ_BAAAQX010000001.1"/>
</dbReference>
<evidence type="ECO:0000313" key="3">
    <source>
        <dbReference type="Proteomes" id="UP001499843"/>
    </source>
</evidence>
<name>A0ABN3C3B0_9ACTN</name>
<organism evidence="2 3">
    <name type="scientific">Nonomuraea monospora</name>
    <dbReference type="NCBI Taxonomy" id="568818"/>
    <lineage>
        <taxon>Bacteria</taxon>
        <taxon>Bacillati</taxon>
        <taxon>Actinomycetota</taxon>
        <taxon>Actinomycetes</taxon>
        <taxon>Streptosporangiales</taxon>
        <taxon>Streptosporangiaceae</taxon>
        <taxon>Nonomuraea</taxon>
    </lineage>
</organism>
<dbReference type="EMBL" id="BAAAQX010000001">
    <property type="protein sequence ID" value="GAA2203765.1"/>
    <property type="molecule type" value="Genomic_DNA"/>
</dbReference>
<reference evidence="2 3" key="1">
    <citation type="journal article" date="2019" name="Int. J. Syst. Evol. Microbiol.">
        <title>The Global Catalogue of Microorganisms (GCM) 10K type strain sequencing project: providing services to taxonomists for standard genome sequencing and annotation.</title>
        <authorList>
            <consortium name="The Broad Institute Genomics Platform"/>
            <consortium name="The Broad Institute Genome Sequencing Center for Infectious Disease"/>
            <person name="Wu L."/>
            <person name="Ma J."/>
        </authorList>
    </citation>
    <scope>NUCLEOTIDE SEQUENCE [LARGE SCALE GENOMIC DNA]</scope>
    <source>
        <strain evidence="2 3">JCM 16114</strain>
    </source>
</reference>
<feature type="compositionally biased region" description="Basic and acidic residues" evidence="1">
    <location>
        <begin position="32"/>
        <end position="41"/>
    </location>
</feature>
<dbReference type="Proteomes" id="UP001499843">
    <property type="component" value="Unassembled WGS sequence"/>
</dbReference>
<sequence length="76" mass="8564">MLTDESRRSQPHEVHARGIRPGAPPPSWGGEPRGEEPRGEEQTAGSARTVHRLRRIRQVSVEAITEIDEMLRHPAH</sequence>
<feature type="region of interest" description="Disordered" evidence="1">
    <location>
        <begin position="1"/>
        <end position="51"/>
    </location>
</feature>
<comment type="caution">
    <text evidence="2">The sequence shown here is derived from an EMBL/GenBank/DDBJ whole genome shotgun (WGS) entry which is preliminary data.</text>
</comment>
<evidence type="ECO:0000256" key="1">
    <source>
        <dbReference type="SAM" id="MobiDB-lite"/>
    </source>
</evidence>
<proteinExistence type="predicted"/>
<keyword evidence="3" id="KW-1185">Reference proteome</keyword>
<feature type="compositionally biased region" description="Basic and acidic residues" evidence="1">
    <location>
        <begin position="1"/>
        <end position="16"/>
    </location>
</feature>